<feature type="transmembrane region" description="Helical" evidence="2">
    <location>
        <begin position="394"/>
        <end position="420"/>
    </location>
</feature>
<dbReference type="GeneID" id="14924997"/>
<keyword evidence="2" id="KW-0812">Transmembrane</keyword>
<evidence type="ECO:0000256" key="2">
    <source>
        <dbReference type="SAM" id="Phobius"/>
    </source>
</evidence>
<dbReference type="EMBL" id="KB007840">
    <property type="protein sequence ID" value="ELR23998.1"/>
    <property type="molecule type" value="Genomic_DNA"/>
</dbReference>
<name>L8HH27_ACACF</name>
<dbReference type="Proteomes" id="UP000011083">
    <property type="component" value="Unassembled WGS sequence"/>
</dbReference>
<sequence length="450" mass="48076">MISEKRDLPLDPETIKECIGSAQFSQSVRTISSSYRGPQSIAAADFNKNGKQDVVVAYATENKVVYFSNQGDGLWSASVLGTVNDASAVFAADLNGDGRIDVVAASETDNQVHWFKNNVGGWTHYTILDAAISAPRSLFVADINGDNKPDIVAAGDAIAYLENQITNVQPNGWTINAVTYSGSPVDSIFAADLDKDGFTDLVLASSTGDLVWLNNTSGSGTAFASNVIATATGSVQVFCTDIDGDGYMDVVTADKSKNATTLYYNNLVIATHTLPSGNNNSAPAQSGWVGLYVDQDQNAPESVFVTDIDGNGYQDIVVAITGADTIKWYDTSDFYTWDAHAVGDATSPSYVYARDIDGDYVKDVIFASATGNRLGWFEELCATSLPDGGDDDHVVGWAVAGGVIGGLLILWILVAIAIAIHDYIKHQMQKASEQRKKEAKSMLPTEHDDL</sequence>
<dbReference type="OrthoDB" id="10022113at2759"/>
<dbReference type="RefSeq" id="XP_004353526.1">
    <property type="nucleotide sequence ID" value="XM_004353474.1"/>
</dbReference>
<proteinExistence type="predicted"/>
<dbReference type="InterPro" id="IPR013517">
    <property type="entry name" value="FG-GAP"/>
</dbReference>
<keyword evidence="4" id="KW-1185">Reference proteome</keyword>
<dbReference type="AlphaFoldDB" id="L8HH27"/>
<organism evidence="3 4">
    <name type="scientific">Acanthamoeba castellanii (strain ATCC 30010 / Neff)</name>
    <dbReference type="NCBI Taxonomy" id="1257118"/>
    <lineage>
        <taxon>Eukaryota</taxon>
        <taxon>Amoebozoa</taxon>
        <taxon>Discosea</taxon>
        <taxon>Longamoebia</taxon>
        <taxon>Centramoebida</taxon>
        <taxon>Acanthamoebidae</taxon>
        <taxon>Acanthamoeba</taxon>
    </lineage>
</organism>
<evidence type="ECO:0000313" key="3">
    <source>
        <dbReference type="EMBL" id="ELR23998.1"/>
    </source>
</evidence>
<dbReference type="SUPFAM" id="SSF69318">
    <property type="entry name" value="Integrin alpha N-terminal domain"/>
    <property type="match status" value="1"/>
</dbReference>
<keyword evidence="2" id="KW-0472">Membrane</keyword>
<dbReference type="VEuPathDB" id="AmoebaDB:ACA1_143780"/>
<dbReference type="KEGG" id="acan:ACA1_143780"/>
<dbReference type="InterPro" id="IPR028994">
    <property type="entry name" value="Integrin_alpha_N"/>
</dbReference>
<keyword evidence="2" id="KW-1133">Transmembrane helix</keyword>
<dbReference type="PANTHER" id="PTHR44103">
    <property type="entry name" value="PROPROTEIN CONVERTASE P"/>
    <property type="match status" value="1"/>
</dbReference>
<dbReference type="PANTHER" id="PTHR44103:SF1">
    <property type="entry name" value="PROPROTEIN CONVERTASE P"/>
    <property type="match status" value="1"/>
</dbReference>
<dbReference type="OMA" id="AWHENID"/>
<evidence type="ECO:0000313" key="4">
    <source>
        <dbReference type="Proteomes" id="UP000011083"/>
    </source>
</evidence>
<evidence type="ECO:0000256" key="1">
    <source>
        <dbReference type="ARBA" id="ARBA00022729"/>
    </source>
</evidence>
<keyword evidence="1" id="KW-0732">Signal</keyword>
<gene>
    <name evidence="3" type="ORF">ACA1_143780</name>
</gene>
<protein>
    <submittedName>
        <fullName evidence="3">FGGAP repeat domain containing protein</fullName>
    </submittedName>
</protein>
<accession>L8HH27</accession>
<reference evidence="3 4" key="1">
    <citation type="journal article" date="2013" name="Genome Biol.">
        <title>Genome of Acanthamoeba castellanii highlights extensive lateral gene transfer and early evolution of tyrosine kinase signaling.</title>
        <authorList>
            <person name="Clarke M."/>
            <person name="Lohan A.J."/>
            <person name="Liu B."/>
            <person name="Lagkouvardos I."/>
            <person name="Roy S."/>
            <person name="Zafar N."/>
            <person name="Bertelli C."/>
            <person name="Schilde C."/>
            <person name="Kianianmomeni A."/>
            <person name="Burglin T.R."/>
            <person name="Frech C."/>
            <person name="Turcotte B."/>
            <person name="Kopec K.O."/>
            <person name="Synnott J.M."/>
            <person name="Choo C."/>
            <person name="Paponov I."/>
            <person name="Finkler A."/>
            <person name="Soon Heng Tan C."/>
            <person name="Hutchins A.P."/>
            <person name="Weinmeier T."/>
            <person name="Rattei T."/>
            <person name="Chu J.S."/>
            <person name="Gimenez G."/>
            <person name="Irimia M."/>
            <person name="Rigden D.J."/>
            <person name="Fitzpatrick D.A."/>
            <person name="Lorenzo-Morales J."/>
            <person name="Bateman A."/>
            <person name="Chiu C.H."/>
            <person name="Tang P."/>
            <person name="Hegemann P."/>
            <person name="Fromm H."/>
            <person name="Raoult D."/>
            <person name="Greub G."/>
            <person name="Miranda-Saavedra D."/>
            <person name="Chen N."/>
            <person name="Nash P."/>
            <person name="Ginger M.L."/>
            <person name="Horn M."/>
            <person name="Schaap P."/>
            <person name="Caler L."/>
            <person name="Loftus B."/>
        </authorList>
    </citation>
    <scope>NUCLEOTIDE SEQUENCE [LARGE SCALE GENOMIC DNA]</scope>
    <source>
        <strain evidence="3 4">Neff</strain>
    </source>
</reference>
<dbReference type="Pfam" id="PF13517">
    <property type="entry name" value="FG-GAP_3"/>
    <property type="match status" value="2"/>
</dbReference>
<dbReference type="Gene3D" id="2.130.10.130">
    <property type="entry name" value="Integrin alpha, N-terminal"/>
    <property type="match status" value="2"/>
</dbReference>